<dbReference type="STRING" id="1214573.A0A0G2FB48"/>
<evidence type="ECO:0000256" key="4">
    <source>
        <dbReference type="ARBA" id="ARBA00023002"/>
    </source>
</evidence>
<dbReference type="SUPFAM" id="SSF51905">
    <property type="entry name" value="FAD/NAD(P)-binding domain"/>
    <property type="match status" value="1"/>
</dbReference>
<accession>A0A0G2FB48</accession>
<evidence type="ECO:0000256" key="3">
    <source>
        <dbReference type="ARBA" id="ARBA00022827"/>
    </source>
</evidence>
<comment type="similarity">
    <text evidence="1">Belongs to the FAD-dependent oxidoreductase family.</text>
</comment>
<comment type="caution">
    <text evidence="6">The sequence shown here is derived from an EMBL/GenBank/DDBJ whole genome shotgun (WGS) entry which is preliminary data.</text>
</comment>
<keyword evidence="3" id="KW-0274">FAD</keyword>
<sequence length="371" mass="39826">MAKTVVILGGSYAGLHIAHYLLKQKIPDVKVIIVSKSSHFYWNMASVRAIVPGQITDEQLFQPLSAALERYPKESYEVIVGAAGKVDTGSQTVLVSLPGSSRSLSYDQLVVATGSRSTTSSVPWKILDSYDQTVSNLDATRERVKEAKHIVVAGAGATGIEVAGELGCEYGKDKEVHLLSGGPSLLDGDSVGPAALAELKKLHVHVRFDARVTGSKELPDGKTEVALQNGETITTDLYLPTIGMRANSEMMDQQYLTDKGYVSVDEYYRVKGLEKEGVWALGDVVSVPRAGFLFTQKQAAGVGKNVELALQGKEPQVVKLMPVDIMACAVGRNRGAGRMGPVKMFSVMVWLAKGKTLGIQRMPGYINGSVA</sequence>
<gene>
    <name evidence="6" type="ORF">UCDDA912_g08655</name>
</gene>
<reference evidence="6 7" key="2">
    <citation type="submission" date="2015-05" db="EMBL/GenBank/DDBJ databases">
        <authorList>
            <person name="Morales-Cruz A."/>
            <person name="Amrine K.C."/>
            <person name="Cantu D."/>
        </authorList>
    </citation>
    <scope>NUCLEOTIDE SEQUENCE [LARGE SCALE GENOMIC DNA]</scope>
    <source>
        <strain evidence="6">DA912</strain>
    </source>
</reference>
<dbReference type="Gene3D" id="3.50.50.100">
    <property type="match status" value="1"/>
</dbReference>
<name>A0A0G2FB48_9PEZI</name>
<evidence type="ECO:0000313" key="7">
    <source>
        <dbReference type="Proteomes" id="UP000034680"/>
    </source>
</evidence>
<organism evidence="6 7">
    <name type="scientific">Diaporthe ampelina</name>
    <dbReference type="NCBI Taxonomy" id="1214573"/>
    <lineage>
        <taxon>Eukaryota</taxon>
        <taxon>Fungi</taxon>
        <taxon>Dikarya</taxon>
        <taxon>Ascomycota</taxon>
        <taxon>Pezizomycotina</taxon>
        <taxon>Sordariomycetes</taxon>
        <taxon>Sordariomycetidae</taxon>
        <taxon>Diaporthales</taxon>
        <taxon>Diaporthaceae</taxon>
        <taxon>Diaporthe</taxon>
    </lineage>
</organism>
<dbReference type="GO" id="GO:0004174">
    <property type="term" value="F:electron-transferring-flavoprotein dehydrogenase activity"/>
    <property type="evidence" value="ECO:0007669"/>
    <property type="project" value="TreeGrafter"/>
</dbReference>
<dbReference type="InterPro" id="IPR036188">
    <property type="entry name" value="FAD/NAD-bd_sf"/>
</dbReference>
<feature type="domain" description="FAD/NAD(P)-binding" evidence="5">
    <location>
        <begin position="4"/>
        <end position="288"/>
    </location>
</feature>
<dbReference type="InterPro" id="IPR023753">
    <property type="entry name" value="FAD/NAD-binding_dom"/>
</dbReference>
<evidence type="ECO:0000313" key="6">
    <source>
        <dbReference type="EMBL" id="KKY31396.1"/>
    </source>
</evidence>
<dbReference type="Proteomes" id="UP000034680">
    <property type="component" value="Unassembled WGS sequence"/>
</dbReference>
<dbReference type="EMBL" id="LCUC01000391">
    <property type="protein sequence ID" value="KKY31396.1"/>
    <property type="molecule type" value="Genomic_DNA"/>
</dbReference>
<dbReference type="GO" id="GO:0050660">
    <property type="term" value="F:flavin adenine dinucleotide binding"/>
    <property type="evidence" value="ECO:0007669"/>
    <property type="project" value="TreeGrafter"/>
</dbReference>
<dbReference type="GO" id="GO:0005737">
    <property type="term" value="C:cytoplasm"/>
    <property type="evidence" value="ECO:0007669"/>
    <property type="project" value="TreeGrafter"/>
</dbReference>
<dbReference type="OrthoDB" id="202203at2759"/>
<evidence type="ECO:0000256" key="1">
    <source>
        <dbReference type="ARBA" id="ARBA00006442"/>
    </source>
</evidence>
<dbReference type="PRINTS" id="PR00368">
    <property type="entry name" value="FADPNR"/>
</dbReference>
<evidence type="ECO:0000259" key="5">
    <source>
        <dbReference type="Pfam" id="PF07992"/>
    </source>
</evidence>
<evidence type="ECO:0000256" key="2">
    <source>
        <dbReference type="ARBA" id="ARBA00022630"/>
    </source>
</evidence>
<keyword evidence="7" id="KW-1185">Reference proteome</keyword>
<dbReference type="PANTHER" id="PTHR43735:SF3">
    <property type="entry name" value="FERROPTOSIS SUPPRESSOR PROTEIN 1"/>
    <property type="match status" value="1"/>
</dbReference>
<dbReference type="PRINTS" id="PR00469">
    <property type="entry name" value="PNDRDTASEII"/>
</dbReference>
<proteinExistence type="inferred from homology"/>
<dbReference type="PANTHER" id="PTHR43735">
    <property type="entry name" value="APOPTOSIS-INDUCING FACTOR 1"/>
    <property type="match status" value="1"/>
</dbReference>
<keyword evidence="2" id="KW-0285">Flavoprotein</keyword>
<reference evidence="6 7" key="1">
    <citation type="submission" date="2015-05" db="EMBL/GenBank/DDBJ databases">
        <title>Distinctive expansion of gene families associated with plant cell wall degradation and secondary metabolism in the genomes of grapevine trunk pathogens.</title>
        <authorList>
            <person name="Lawrence D.P."/>
            <person name="Travadon R."/>
            <person name="Rolshausen P.E."/>
            <person name="Baumgartner K."/>
        </authorList>
    </citation>
    <scope>NUCLEOTIDE SEQUENCE [LARGE SCALE GENOMIC DNA]</scope>
    <source>
        <strain evidence="6">DA912</strain>
    </source>
</reference>
<protein>
    <submittedName>
        <fullName evidence="6">Putative fad binding protein</fullName>
    </submittedName>
</protein>
<dbReference type="AlphaFoldDB" id="A0A0G2FB48"/>
<dbReference type="Pfam" id="PF07992">
    <property type="entry name" value="Pyr_redox_2"/>
    <property type="match status" value="1"/>
</dbReference>
<keyword evidence="4" id="KW-0560">Oxidoreductase</keyword>